<evidence type="ECO:0000256" key="1">
    <source>
        <dbReference type="SAM" id="MobiDB-lite"/>
    </source>
</evidence>
<feature type="region of interest" description="Disordered" evidence="1">
    <location>
        <begin position="234"/>
        <end position="346"/>
    </location>
</feature>
<feature type="region of interest" description="Disordered" evidence="1">
    <location>
        <begin position="14"/>
        <end position="53"/>
    </location>
</feature>
<sequence>MLFSLNKWNDHLTPSPFVPYPAHKNEIKEEPPANDEAKPMEVDSSSSKPEESKKVYTTVLHPTPASLHAEICLLASTPVPPNARGRHNSIAQTPATPASANPLTVSTGTTKSHPTILNDKTALTFEADYLLTTGPSLVLTPAESPEHAAAILEALAHPLHSRPVPPKKTRKRTVKEMAVDEAQAAEEERLMLIMDERHQASSIGAPDDGLVGSGSFEPSFKRWKTLESIKQKHEEEKIKKAQEQRAQAEKEKQKALKDQQQSRASSEAQARVTASTPTEQSPLEGKGTLREIIQRGGAAQQHLAQQRAQEQAAREAREQAAQQAAAAQAQAQAQAREREQAQAAQAAAQQAAQQQAREKAAAANHAAQIAAQQQAQAVAAQTPTSAPQQTTATQGSPIAAASSPFAHQGSPPMPSRTSNHSSQPGSRQQSPHMSTVQSIQHQHAQPMPGSPAMHASPMMRATSQAMHGSPAMNQGSPLARNIAMVGNQHNMSPAQQIAAHQMMMANAARNQNAINMAKNAGQQMHATPETQKAMMQRAFLLQQQQNAFRQQQQILANQAAAAHAAQQQNQQHGMMDGMNVAAGMHPAMAGRGYMAGMVPANGMHMNGMMGGMQMGMNGYPQMMAPNGMAAAGGIPMGMMNGAALQGYNPAQINMLMAARGRGQPPQGQ</sequence>
<feature type="compositionally biased region" description="Polar residues" evidence="1">
    <location>
        <begin position="272"/>
        <end position="281"/>
    </location>
</feature>
<gene>
    <name evidence="3" type="primary">SPT20</name>
    <name evidence="3" type="ORF">TWF694_008868</name>
</gene>
<evidence type="ECO:0000259" key="2">
    <source>
        <dbReference type="Pfam" id="PF12090"/>
    </source>
</evidence>
<feature type="region of interest" description="Disordered" evidence="1">
    <location>
        <begin position="91"/>
        <end position="112"/>
    </location>
</feature>
<evidence type="ECO:0000313" key="4">
    <source>
        <dbReference type="Proteomes" id="UP001365542"/>
    </source>
</evidence>
<name>A0AAV9XEP1_9PEZI</name>
<feature type="compositionally biased region" description="Low complexity" evidence="1">
    <location>
        <begin position="298"/>
        <end position="311"/>
    </location>
</feature>
<feature type="compositionally biased region" description="Basic and acidic residues" evidence="1">
    <location>
        <begin position="23"/>
        <end position="41"/>
    </location>
</feature>
<comment type="caution">
    <text evidence="3">The sequence shown here is derived from an EMBL/GenBank/DDBJ whole genome shotgun (WGS) entry which is preliminary data.</text>
</comment>
<dbReference type="Pfam" id="PF12090">
    <property type="entry name" value="Spt20_SEP"/>
    <property type="match status" value="1"/>
</dbReference>
<feature type="compositionally biased region" description="Basic and acidic residues" evidence="1">
    <location>
        <begin position="234"/>
        <end position="257"/>
    </location>
</feature>
<keyword evidence="4" id="KW-1185">Reference proteome</keyword>
<feature type="compositionally biased region" description="Low complexity" evidence="1">
    <location>
        <begin position="319"/>
        <end position="334"/>
    </location>
</feature>
<feature type="region of interest" description="Disordered" evidence="1">
    <location>
        <begin position="380"/>
        <end position="476"/>
    </location>
</feature>
<feature type="compositionally biased region" description="Low complexity" evidence="1">
    <location>
        <begin position="380"/>
        <end position="397"/>
    </location>
</feature>
<accession>A0AAV9XEP1</accession>
<organism evidence="3 4">
    <name type="scientific">Orbilia ellipsospora</name>
    <dbReference type="NCBI Taxonomy" id="2528407"/>
    <lineage>
        <taxon>Eukaryota</taxon>
        <taxon>Fungi</taxon>
        <taxon>Dikarya</taxon>
        <taxon>Ascomycota</taxon>
        <taxon>Pezizomycotina</taxon>
        <taxon>Orbiliomycetes</taxon>
        <taxon>Orbiliales</taxon>
        <taxon>Orbiliaceae</taxon>
        <taxon>Orbilia</taxon>
    </lineage>
</organism>
<feature type="compositionally biased region" description="Polar residues" evidence="1">
    <location>
        <begin position="415"/>
        <end position="443"/>
    </location>
</feature>
<feature type="compositionally biased region" description="Polar residues" evidence="1">
    <location>
        <begin position="461"/>
        <end position="476"/>
    </location>
</feature>
<reference evidence="3 4" key="1">
    <citation type="submission" date="2019-10" db="EMBL/GenBank/DDBJ databases">
        <authorList>
            <person name="Palmer J.M."/>
        </authorList>
    </citation>
    <scope>NUCLEOTIDE SEQUENCE [LARGE SCALE GENOMIC DNA]</scope>
    <source>
        <strain evidence="3 4">TWF694</strain>
    </source>
</reference>
<feature type="domain" description="Spt20-like SEP" evidence="2">
    <location>
        <begin position="34"/>
        <end position="153"/>
    </location>
</feature>
<dbReference type="AlphaFoldDB" id="A0AAV9XEP1"/>
<evidence type="ECO:0000313" key="3">
    <source>
        <dbReference type="EMBL" id="KAK6540036.1"/>
    </source>
</evidence>
<dbReference type="InterPro" id="IPR046468">
    <property type="entry name" value="Spt20-like_SEP"/>
</dbReference>
<proteinExistence type="predicted"/>
<dbReference type="Proteomes" id="UP001365542">
    <property type="component" value="Unassembled WGS sequence"/>
</dbReference>
<dbReference type="EMBL" id="JAVHJO010000005">
    <property type="protein sequence ID" value="KAK6540036.1"/>
    <property type="molecule type" value="Genomic_DNA"/>
</dbReference>
<feature type="compositionally biased region" description="Low complexity" evidence="1">
    <location>
        <begin position="258"/>
        <end position="271"/>
    </location>
</feature>
<protein>
    <submittedName>
        <fullName evidence="3">Transcription factor spt20</fullName>
    </submittedName>
</protein>